<dbReference type="Pfam" id="PF00403">
    <property type="entry name" value="HMA"/>
    <property type="match status" value="1"/>
</dbReference>
<dbReference type="EMBL" id="SDKK01000002">
    <property type="protein sequence ID" value="TYC61472.1"/>
    <property type="molecule type" value="Genomic_DNA"/>
</dbReference>
<dbReference type="GO" id="GO:0046872">
    <property type="term" value="F:metal ion binding"/>
    <property type="evidence" value="ECO:0007669"/>
    <property type="project" value="InterPro"/>
</dbReference>
<dbReference type="CDD" id="cd00371">
    <property type="entry name" value="HMA"/>
    <property type="match status" value="1"/>
</dbReference>
<evidence type="ECO:0000259" key="1">
    <source>
        <dbReference type="PROSITE" id="PS50846"/>
    </source>
</evidence>
<comment type="caution">
    <text evidence="2">The sequence shown here is derived from an EMBL/GenBank/DDBJ whole genome shotgun (WGS) entry which is preliminary data.</text>
</comment>
<dbReference type="OrthoDB" id="8909415at2"/>
<dbReference type="RefSeq" id="WP_148577466.1">
    <property type="nucleotide sequence ID" value="NZ_JAVEUW010000028.1"/>
</dbReference>
<gene>
    <name evidence="2" type="ORF">ETQ85_02045</name>
</gene>
<dbReference type="PROSITE" id="PS50846">
    <property type="entry name" value="HMA_2"/>
    <property type="match status" value="1"/>
</dbReference>
<dbReference type="Gene3D" id="3.30.70.100">
    <property type="match status" value="1"/>
</dbReference>
<proteinExistence type="predicted"/>
<protein>
    <submittedName>
        <fullName evidence="2">Copper chaperone</fullName>
    </submittedName>
</protein>
<dbReference type="AlphaFoldDB" id="A0A6C2D729"/>
<dbReference type="InterPro" id="IPR006121">
    <property type="entry name" value="HMA_dom"/>
</dbReference>
<dbReference type="SUPFAM" id="SSF55008">
    <property type="entry name" value="HMA, heavy metal-associated domain"/>
    <property type="match status" value="1"/>
</dbReference>
<dbReference type="InterPro" id="IPR036163">
    <property type="entry name" value="HMA_dom_sf"/>
</dbReference>
<reference evidence="2 3" key="1">
    <citation type="submission" date="2019-01" db="EMBL/GenBank/DDBJ databases">
        <title>Zoogloea oleivorans genome sequencing and assembly.</title>
        <authorList>
            <person name="Tancsics A."/>
            <person name="Farkas M."/>
            <person name="Kriszt B."/>
            <person name="Maroti G."/>
            <person name="Horvath B."/>
        </authorList>
    </citation>
    <scope>NUCLEOTIDE SEQUENCE [LARGE SCALE GENOMIC DNA]</scope>
    <source>
        <strain evidence="2 3">Buc</strain>
    </source>
</reference>
<evidence type="ECO:0000313" key="3">
    <source>
        <dbReference type="Proteomes" id="UP000389128"/>
    </source>
</evidence>
<name>A0A6C2D729_9RHOO</name>
<accession>A0A6C2D729</accession>
<evidence type="ECO:0000313" key="2">
    <source>
        <dbReference type="EMBL" id="TYC61472.1"/>
    </source>
</evidence>
<dbReference type="Proteomes" id="UP000389128">
    <property type="component" value="Unassembled WGS sequence"/>
</dbReference>
<sequence>MPTTTLIITGMQSDDCLRTVMNAIQDLPCIGHVELSIETGAASIEHTSMVSEGDIRSAIEEAGFPTE</sequence>
<keyword evidence="3" id="KW-1185">Reference proteome</keyword>
<feature type="domain" description="HMA" evidence="1">
    <location>
        <begin position="2"/>
        <end position="67"/>
    </location>
</feature>
<organism evidence="2 3">
    <name type="scientific">Zoogloea oleivorans</name>
    <dbReference type="NCBI Taxonomy" id="1552750"/>
    <lineage>
        <taxon>Bacteria</taxon>
        <taxon>Pseudomonadati</taxon>
        <taxon>Pseudomonadota</taxon>
        <taxon>Betaproteobacteria</taxon>
        <taxon>Rhodocyclales</taxon>
        <taxon>Zoogloeaceae</taxon>
        <taxon>Zoogloea</taxon>
    </lineage>
</organism>